<gene>
    <name evidence="1" type="ORF">S06H3_57933</name>
</gene>
<feature type="non-terminal residue" evidence="1">
    <location>
        <position position="86"/>
    </location>
</feature>
<dbReference type="EMBL" id="BARV01037446">
    <property type="protein sequence ID" value="GAI50914.1"/>
    <property type="molecule type" value="Genomic_DNA"/>
</dbReference>
<dbReference type="GO" id="GO:0043565">
    <property type="term" value="F:sequence-specific DNA binding"/>
    <property type="evidence" value="ECO:0007669"/>
    <property type="project" value="InterPro"/>
</dbReference>
<proteinExistence type="predicted"/>
<dbReference type="SUPFAM" id="SSF48295">
    <property type="entry name" value="TrpR-like"/>
    <property type="match status" value="1"/>
</dbReference>
<protein>
    <submittedName>
        <fullName evidence="1">Uncharacterized protein</fullName>
    </submittedName>
</protein>
<dbReference type="InterPro" id="IPR010921">
    <property type="entry name" value="Trp_repressor/repl_initiator"/>
</dbReference>
<organism evidence="1">
    <name type="scientific">marine sediment metagenome</name>
    <dbReference type="NCBI Taxonomy" id="412755"/>
    <lineage>
        <taxon>unclassified sequences</taxon>
        <taxon>metagenomes</taxon>
        <taxon>ecological metagenomes</taxon>
    </lineage>
</organism>
<reference evidence="1" key="1">
    <citation type="journal article" date="2014" name="Front. Microbiol.">
        <title>High frequency of phylogenetically diverse reductive dehalogenase-homologous genes in deep subseafloor sedimentary metagenomes.</title>
        <authorList>
            <person name="Kawai M."/>
            <person name="Futagami T."/>
            <person name="Toyoda A."/>
            <person name="Takaki Y."/>
            <person name="Nishi S."/>
            <person name="Hori S."/>
            <person name="Arai W."/>
            <person name="Tsubouchi T."/>
            <person name="Morono Y."/>
            <person name="Uchiyama I."/>
            <person name="Ito T."/>
            <person name="Fujiyama A."/>
            <person name="Inagaki F."/>
            <person name="Takami H."/>
        </authorList>
    </citation>
    <scope>NUCLEOTIDE SEQUENCE</scope>
    <source>
        <strain evidence="1">Expedition CK06-06</strain>
    </source>
</reference>
<evidence type="ECO:0000313" key="1">
    <source>
        <dbReference type="EMBL" id="GAI50914.1"/>
    </source>
</evidence>
<dbReference type="AlphaFoldDB" id="X1R5M2"/>
<name>X1R5M2_9ZZZZ</name>
<dbReference type="Gene3D" id="1.10.1750.10">
    <property type="match status" value="1"/>
</dbReference>
<sequence length="86" mass="10263">MEHLKHIVEEKIRNNKRLQRKLSIYLSRKYTQKKLNEIAAFYGKIKDTGVSQVFIRTEKERKENKNLDKLLQTIEKMVNVQCGDLT</sequence>
<comment type="caution">
    <text evidence="1">The sequence shown here is derived from an EMBL/GenBank/DDBJ whole genome shotgun (WGS) entry which is preliminary data.</text>
</comment>
<accession>X1R5M2</accession>